<proteinExistence type="inferred from homology"/>
<dbReference type="PANTHER" id="PTHR43079:SF1">
    <property type="entry name" value="CADMIUM_ZINC-TRANSPORTING ATPASE HMA1, CHLOROPLASTIC-RELATED"/>
    <property type="match status" value="1"/>
</dbReference>
<evidence type="ECO:0000313" key="15">
    <source>
        <dbReference type="Proteomes" id="UP000239899"/>
    </source>
</evidence>
<evidence type="ECO:0000256" key="8">
    <source>
        <dbReference type="ARBA" id="ARBA00022967"/>
    </source>
</evidence>
<evidence type="ECO:0000256" key="2">
    <source>
        <dbReference type="ARBA" id="ARBA00006024"/>
    </source>
</evidence>
<dbReference type="InterPro" id="IPR008250">
    <property type="entry name" value="ATPase_P-typ_transduc_dom_A_sf"/>
</dbReference>
<comment type="similarity">
    <text evidence="2">Belongs to the cation transport ATPase (P-type) (TC 3.A.3) family. Type IB subfamily.</text>
</comment>
<feature type="domain" description="P-type ATPase A" evidence="13">
    <location>
        <begin position="168"/>
        <end position="256"/>
    </location>
</feature>
<dbReference type="Pfam" id="PF13489">
    <property type="entry name" value="Methyltransf_23"/>
    <property type="match status" value="1"/>
</dbReference>
<dbReference type="GO" id="GO:0005524">
    <property type="term" value="F:ATP binding"/>
    <property type="evidence" value="ECO:0007669"/>
    <property type="project" value="UniProtKB-KW"/>
</dbReference>
<dbReference type="SUPFAM" id="SSF53335">
    <property type="entry name" value="S-adenosyl-L-methionine-dependent methyltransferases"/>
    <property type="match status" value="1"/>
</dbReference>
<evidence type="ECO:0000313" key="14">
    <source>
        <dbReference type="EMBL" id="PRW59508.1"/>
    </source>
</evidence>
<keyword evidence="3 12" id="KW-0812">Transmembrane</keyword>
<dbReference type="InterPro" id="IPR051949">
    <property type="entry name" value="Cation_Transport_ATPase"/>
</dbReference>
<evidence type="ECO:0000256" key="4">
    <source>
        <dbReference type="ARBA" id="ARBA00022723"/>
    </source>
</evidence>
<comment type="caution">
    <text evidence="14">The sequence shown here is derived from an EMBL/GenBank/DDBJ whole genome shotgun (WGS) entry which is preliminary data.</text>
</comment>
<feature type="transmembrane region" description="Helical" evidence="12">
    <location>
        <begin position="756"/>
        <end position="777"/>
    </location>
</feature>
<dbReference type="InterPro" id="IPR018303">
    <property type="entry name" value="ATPase_P-typ_P_site"/>
</dbReference>
<evidence type="ECO:0000256" key="11">
    <source>
        <dbReference type="SAM" id="MobiDB-lite"/>
    </source>
</evidence>
<feature type="region of interest" description="Disordered" evidence="11">
    <location>
        <begin position="632"/>
        <end position="722"/>
    </location>
</feature>
<organism evidence="14 15">
    <name type="scientific">Chlorella sorokiniana</name>
    <name type="common">Freshwater green alga</name>
    <dbReference type="NCBI Taxonomy" id="3076"/>
    <lineage>
        <taxon>Eukaryota</taxon>
        <taxon>Viridiplantae</taxon>
        <taxon>Chlorophyta</taxon>
        <taxon>core chlorophytes</taxon>
        <taxon>Trebouxiophyceae</taxon>
        <taxon>Chlorellales</taxon>
        <taxon>Chlorellaceae</taxon>
        <taxon>Chlorella clade</taxon>
        <taxon>Chlorella</taxon>
    </lineage>
</organism>
<keyword evidence="15" id="KW-1185">Reference proteome</keyword>
<dbReference type="Gene3D" id="3.40.50.150">
    <property type="entry name" value="Vaccinia Virus protein VP39"/>
    <property type="match status" value="1"/>
</dbReference>
<name>A0A2P6TZM2_CHLSO</name>
<feature type="compositionally biased region" description="Basic and acidic residues" evidence="11">
    <location>
        <begin position="666"/>
        <end position="692"/>
    </location>
</feature>
<evidence type="ECO:0000256" key="3">
    <source>
        <dbReference type="ARBA" id="ARBA00022692"/>
    </source>
</evidence>
<dbReference type="PROSITE" id="PS00154">
    <property type="entry name" value="ATPASE_E1_E2"/>
    <property type="match status" value="1"/>
</dbReference>
<dbReference type="Gene3D" id="3.40.50.1000">
    <property type="entry name" value="HAD superfamily/HAD-like"/>
    <property type="match status" value="1"/>
</dbReference>
<dbReference type="InterPro" id="IPR036412">
    <property type="entry name" value="HAD-like_sf"/>
</dbReference>
<keyword evidence="5" id="KW-0547">Nucleotide-binding</keyword>
<feature type="compositionally biased region" description="Low complexity" evidence="11">
    <location>
        <begin position="1036"/>
        <end position="1048"/>
    </location>
</feature>
<evidence type="ECO:0000256" key="6">
    <source>
        <dbReference type="ARBA" id="ARBA00022840"/>
    </source>
</evidence>
<dbReference type="SUPFAM" id="SSF81653">
    <property type="entry name" value="Calcium ATPase, transduction domain A"/>
    <property type="match status" value="1"/>
</dbReference>
<dbReference type="Proteomes" id="UP000239899">
    <property type="component" value="Unassembled WGS sequence"/>
</dbReference>
<feature type="transmembrane region" description="Helical" evidence="12">
    <location>
        <begin position="846"/>
        <end position="866"/>
    </location>
</feature>
<feature type="transmembrane region" description="Helical" evidence="12">
    <location>
        <begin position="814"/>
        <end position="834"/>
    </location>
</feature>
<dbReference type="GO" id="GO:0016887">
    <property type="term" value="F:ATP hydrolysis activity"/>
    <property type="evidence" value="ECO:0007669"/>
    <property type="project" value="InterPro"/>
</dbReference>
<evidence type="ECO:0000256" key="10">
    <source>
        <dbReference type="ARBA" id="ARBA00023136"/>
    </source>
</evidence>
<feature type="transmembrane region" description="Helical" evidence="12">
    <location>
        <begin position="315"/>
        <end position="339"/>
    </location>
</feature>
<evidence type="ECO:0000259" key="13">
    <source>
        <dbReference type="Pfam" id="PF00122"/>
    </source>
</evidence>
<reference evidence="14 15" key="1">
    <citation type="journal article" date="2018" name="Plant J.">
        <title>Genome sequences of Chlorella sorokiniana UTEX 1602 and Micractinium conductrix SAG 241.80: implications to maltose excretion by a green alga.</title>
        <authorList>
            <person name="Arriola M.B."/>
            <person name="Velmurugan N."/>
            <person name="Zhang Y."/>
            <person name="Plunkett M.H."/>
            <person name="Hondzo H."/>
            <person name="Barney B.M."/>
        </authorList>
    </citation>
    <scope>NUCLEOTIDE SEQUENCE [LARGE SCALE GENOMIC DNA]</scope>
    <source>
        <strain evidence="15">UTEX 1602</strain>
    </source>
</reference>
<feature type="region of interest" description="Disordered" evidence="11">
    <location>
        <begin position="524"/>
        <end position="554"/>
    </location>
</feature>
<keyword evidence="4" id="KW-0479">Metal-binding</keyword>
<feature type="compositionally biased region" description="Low complexity" evidence="11">
    <location>
        <begin position="1338"/>
        <end position="1358"/>
    </location>
</feature>
<dbReference type="SUPFAM" id="SSF48403">
    <property type="entry name" value="Ankyrin repeat"/>
    <property type="match status" value="1"/>
</dbReference>
<feature type="compositionally biased region" description="Low complexity" evidence="11">
    <location>
        <begin position="524"/>
        <end position="544"/>
    </location>
</feature>
<keyword evidence="8" id="KW-1278">Translocase</keyword>
<sequence>MQQTSQRWLLSAAYDATRLTPAAAWLESSVPASIGKVVLFAIAAGAAGWASSGWAASAAAAAAARALSTAATAGVYLLAGLPAAVDLSYDLTAGKIDTHVLMNLAVLGTLATGHALEGALLLVLFQSSHVVEHLLTERAQGNLAALYDSMPKAAVLVQLGPDGWPDLGSTRRVLASEVAVGQLMLVKPGEQVPLDGEIVHGRAMVSSEHITGESLPVLRRTGEEVAAGSLNRDGVLVLRALRPAEESTPARIARLTLDAQAKRPQLRTWLDQFGEVYSKAVVGAAVALLGGLLATGMPLLGAAGQRGAFYRAMGLLTVASPCALVMVPLAYVSAIAAIASRGILVKGGRVLDALVGCSTVAFDKTGTLTTGSLSCTAMRPLNARASGGSGNGAAGRAGVSSSSGNALDSKDAKRAALGAAVALSLRSNHPVSDAVVLLGQQKGEDGSSMEVSDFQLVAGGGVQGTVRSAAGWRPAWGSHRATFGSLDFVSERLSAQEIAAVEQMALEQGTSRVLSVMVLEPEASSSSSSSSSVDSSGAPSANGSSSGGSGSGRAAVQQRSTWVLAFEDSIRKQSSAAVRELQTGSWTGSSSFANRLTVTMLTGDNERSAQRIARKLGIVNVKAALSPEQKLAQVQQMSGREQEAGAPAAAEQQQQEEQQQQHTCQHGHDHSHDHDHDHNHDHEHANAHDQEHKHAHQPASNRSSRSSTRSQSRGRRGGGAGGGVIMVGDGINDAPALAAADVGVAIASSATNAASLAADVVLVNSSGIAAVPFLLRVARATQAVIRQNLVLAIGSIVALALPTMLGWVPLWFAVMLHEGSTLLVAINSLRLLAFGAPPRQRGQGRLAAWAVPVFLVAAVVALLAWLNSGGSWPAGTASGLAPAATQQLRLACRHWAAVDRLGGCIAEFAPVPPLVFQCCKHPHGANYTCSPCAPALLHHVACLASRQSLLRLPHGCSAAALPFPPPPAPPLLPAGPRGCPMSAADVAAGQWLPTVNTGSAGMPSIPLLVFQLPETHNGSSSTARADGSGEPGSTGGSSSSSHVGSSGSTCRQRRIGSAEVPGCLWAAGFDRVVVSGDSTVRMLWNRLHYLVRQSPVSFDAAASLTHGHYVLQLHGSSPASSGTAGGSSGSSGSSSSAVEEAVFATDSLWFPPPGNVRPQVFNDSILMDGLQNLIKRTGTAGRGTSSTSSSSGGDASSSGSTVSRRLTLDFLVGSTSAWQQRHVREYVASSMGGDASWRQRTLLVLSLCIWEGTEVRPTGWFEFSEEMRQQVGQVVLLTCPTERFGVPDRYATRRVVAKRNELLRQMVADSRGGSAPSYAASSSRVASGGEAAGGDGSGSSSRSGSGSSSSLSSGSSSPGPNPFLLLDLDAMTKWLPRDVALSPHDFHYQCYAASHSAFAVGSLEWSGGDGSPLPVYQPRKFSHLNIAANVPCIQERPLGAAEVPGCLWAAGFDRVVVSGDSTMRQLYTRLIGLIRQQPQVMDAGASLVYAHYTLTACQPTAAGGVPDSSSGSSSSSSGSSSSSINGSPIFTDSLWFSPPGNTLPGTAWQRSTLLLLSLCVWEQEAAEPEGWLRFIEEVQQQVGQVVLLTCPTDRFKTPDKAAGRAVVARRNELVRKLVADSWGSGSGSQGDSRGRGDAGMAGSSTGRRSGAAASAPSSTSNSGSNSSNSSASLRPLLLLDLDALTKQGLPPGVAISSDDYHYQCYPSTSSGFANGSLAWAGGDGSARPYYPPRRFELLQVPASGSCADPVNYAAWQLLLGALSGADPCATCSLDSVQNCTPLHAGAGNLEIARLLLEAAPQAATMLDSQSRMPLHLGTGRVKVVRLLLEAAPQTTTVRDSHNRTPLDVAIQAAHGESAQLLLAETELQPANEIITRLIRSLVRLDQAGRRDCLGRLAPAVPVLVARLDVSLDAGDGNYTFQRYRRQMVSSSLAKWLPAMLRHLKGAVARLVPFLPPSDRARLRTLALCLVRYQRSLPGRLPAPIVHDLLGRAGLRLMLMADARQAAAAAAALTVAPAGIGSGSREAAEAALLAAAAAAAGAAPLWVDVGAAVGTDARQLRVDGLRFEELMALDVPASRHYWEVGLELYMDASQPPCTALFGDITDDAVLPPPTAAAPAAGTEGAQGAAAAPSAPQQAGQEEQPGQEAQPGQQQQQEQQPGSIRELAGAACVVSCTAVLHCLGLQQVVALLSKMALLLRPGGLLLGSTLGAPTPRPWEASYQAGHTRWLHSAGSLTAALEAAGFEQVEVEPTAWRDMAQLRSTIQPLAQQHVGSGLGDGERCMLAFTAVRRAA</sequence>
<dbReference type="GO" id="GO:0016020">
    <property type="term" value="C:membrane"/>
    <property type="evidence" value="ECO:0007669"/>
    <property type="project" value="UniProtKB-SubCell"/>
</dbReference>
<feature type="region of interest" description="Disordered" evidence="11">
    <location>
        <begin position="1177"/>
        <end position="1201"/>
    </location>
</feature>
<dbReference type="PRINTS" id="PR00119">
    <property type="entry name" value="CATATPASE"/>
</dbReference>
<dbReference type="NCBIfam" id="TIGR01494">
    <property type="entry name" value="ATPase_P-type"/>
    <property type="match status" value="1"/>
</dbReference>
<feature type="transmembrane region" description="Helical" evidence="12">
    <location>
        <begin position="789"/>
        <end position="808"/>
    </location>
</feature>
<feature type="compositionally biased region" description="Low complexity" evidence="11">
    <location>
        <begin position="2115"/>
        <end position="2160"/>
    </location>
</feature>
<dbReference type="STRING" id="3076.A0A2P6TZM2"/>
<dbReference type="InterPro" id="IPR001757">
    <property type="entry name" value="P_typ_ATPase"/>
</dbReference>
<feature type="compositionally biased region" description="Low complexity" evidence="11">
    <location>
        <begin position="1641"/>
        <end position="1669"/>
    </location>
</feature>
<feature type="region of interest" description="Disordered" evidence="11">
    <location>
        <begin position="1621"/>
        <end position="1669"/>
    </location>
</feature>
<feature type="compositionally biased region" description="Low complexity" evidence="11">
    <location>
        <begin position="1508"/>
        <end position="1523"/>
    </location>
</feature>
<keyword evidence="9 12" id="KW-1133">Transmembrane helix</keyword>
<feature type="region of interest" description="Disordered" evidence="11">
    <location>
        <begin position="2111"/>
        <end position="2160"/>
    </location>
</feature>
<keyword evidence="7" id="KW-0460">Magnesium</keyword>
<dbReference type="GO" id="GO:0046872">
    <property type="term" value="F:metal ion binding"/>
    <property type="evidence" value="ECO:0007669"/>
    <property type="project" value="UniProtKB-KW"/>
</dbReference>
<feature type="compositionally biased region" description="Low complexity" evidence="11">
    <location>
        <begin position="1312"/>
        <end position="1329"/>
    </location>
</feature>
<dbReference type="InterPro" id="IPR059000">
    <property type="entry name" value="ATPase_P-type_domA"/>
</dbReference>
<dbReference type="Gene3D" id="1.25.40.20">
    <property type="entry name" value="Ankyrin repeat-containing domain"/>
    <property type="match status" value="1"/>
</dbReference>
<accession>A0A2P6TZM2</accession>
<dbReference type="Gene3D" id="3.40.1110.10">
    <property type="entry name" value="Calcium-transporting ATPase, cytoplasmic domain N"/>
    <property type="match status" value="1"/>
</dbReference>
<keyword evidence="10 12" id="KW-0472">Membrane</keyword>
<feature type="compositionally biased region" description="Low complexity" evidence="11">
    <location>
        <begin position="700"/>
        <end position="711"/>
    </location>
</feature>
<feature type="compositionally biased region" description="Low complexity" evidence="11">
    <location>
        <begin position="644"/>
        <end position="661"/>
    </location>
</feature>
<dbReference type="Pfam" id="PF00122">
    <property type="entry name" value="E1-E2_ATPase"/>
    <property type="match status" value="1"/>
</dbReference>
<dbReference type="OrthoDB" id="432719at2759"/>
<evidence type="ECO:0000256" key="1">
    <source>
        <dbReference type="ARBA" id="ARBA00004141"/>
    </source>
</evidence>
<evidence type="ECO:0000256" key="7">
    <source>
        <dbReference type="ARBA" id="ARBA00022842"/>
    </source>
</evidence>
<gene>
    <name evidence="14" type="ORF">C2E21_1953</name>
</gene>
<evidence type="ECO:0000256" key="9">
    <source>
        <dbReference type="ARBA" id="ARBA00022989"/>
    </source>
</evidence>
<feature type="region of interest" description="Disordered" evidence="11">
    <location>
        <begin position="1311"/>
        <end position="1358"/>
    </location>
</feature>
<comment type="subcellular location">
    <subcellularLocation>
        <location evidence="1">Membrane</location>
        <topology evidence="1">Multi-pass membrane protein</topology>
    </subcellularLocation>
</comment>
<dbReference type="Gene3D" id="2.70.150.10">
    <property type="entry name" value="Calcium-transporting ATPase, cytoplasmic transduction domain A"/>
    <property type="match status" value="1"/>
</dbReference>
<feature type="region of interest" description="Disordered" evidence="11">
    <location>
        <begin position="1116"/>
        <end position="1135"/>
    </location>
</feature>
<dbReference type="InterPro" id="IPR023299">
    <property type="entry name" value="ATPase_P-typ_cyto_dom_N"/>
</dbReference>
<dbReference type="InterPro" id="IPR023214">
    <property type="entry name" value="HAD_sf"/>
</dbReference>
<dbReference type="SUPFAM" id="SSF56784">
    <property type="entry name" value="HAD-like"/>
    <property type="match status" value="2"/>
</dbReference>
<feature type="region of interest" description="Disordered" evidence="11">
    <location>
        <begin position="1503"/>
        <end position="1524"/>
    </location>
</feature>
<feature type="region of interest" description="Disordered" evidence="11">
    <location>
        <begin position="1016"/>
        <end position="1050"/>
    </location>
</feature>
<evidence type="ECO:0000256" key="5">
    <source>
        <dbReference type="ARBA" id="ARBA00022741"/>
    </source>
</evidence>
<protein>
    <submittedName>
        <fullName evidence="14">Cadmium zinc-transporting ATPase chloroplastic</fullName>
    </submittedName>
</protein>
<dbReference type="EMBL" id="LHPG02000003">
    <property type="protein sequence ID" value="PRW59508.1"/>
    <property type="molecule type" value="Genomic_DNA"/>
</dbReference>
<dbReference type="PANTHER" id="PTHR43079">
    <property type="entry name" value="PROBABLE CADMIUM/ZINC-TRANSPORTING ATPASE HMA1"/>
    <property type="match status" value="1"/>
</dbReference>
<evidence type="ECO:0000256" key="12">
    <source>
        <dbReference type="SAM" id="Phobius"/>
    </source>
</evidence>
<dbReference type="InterPro" id="IPR036770">
    <property type="entry name" value="Ankyrin_rpt-contain_sf"/>
</dbReference>
<keyword evidence="6" id="KW-0067">ATP-binding</keyword>
<feature type="transmembrane region" description="Helical" evidence="12">
    <location>
        <begin position="280"/>
        <end position="303"/>
    </location>
</feature>
<dbReference type="InterPro" id="IPR029063">
    <property type="entry name" value="SAM-dependent_MTases_sf"/>
</dbReference>